<dbReference type="InterPro" id="IPR050318">
    <property type="entry name" value="DENR/SUI1_TIF"/>
</dbReference>
<comment type="subunit">
    <text evidence="2">Interacts with the 40S ribosomal subunit.</text>
</comment>
<dbReference type="GO" id="GO:0003743">
    <property type="term" value="F:translation initiation factor activity"/>
    <property type="evidence" value="ECO:0007669"/>
    <property type="project" value="InterPro"/>
</dbReference>
<comment type="similarity">
    <text evidence="1">Belongs to the DENR family.</text>
</comment>
<sequence>MPKRKQNQLQVPVEGGISSSSEEVLAPAPFDIEKQTKKEAQKIEKERKRLENLRVRIKTAKKIGNKLATHLSGVAAFGVDMKKLSKALSHRFACGCSVTKGPTGEDEIIIQGDVASETLSFLTTNPDWKDIFLASQIEIKSK</sequence>
<organism evidence="7 8">
    <name type="scientific">Mitosporidium daphniae</name>
    <dbReference type="NCBI Taxonomy" id="1485682"/>
    <lineage>
        <taxon>Eukaryota</taxon>
        <taxon>Fungi</taxon>
        <taxon>Fungi incertae sedis</taxon>
        <taxon>Microsporidia</taxon>
        <taxon>Mitosporidium</taxon>
    </lineage>
</organism>
<dbReference type="HOGENOM" id="CLU_1816263_0_0_1"/>
<dbReference type="InterPro" id="IPR036877">
    <property type="entry name" value="SUI1_dom_sf"/>
</dbReference>
<dbReference type="GO" id="GO:0003729">
    <property type="term" value="F:mRNA binding"/>
    <property type="evidence" value="ECO:0007669"/>
    <property type="project" value="TreeGrafter"/>
</dbReference>
<reference evidence="7 8" key="1">
    <citation type="submission" date="2014-04" db="EMBL/GenBank/DDBJ databases">
        <title>A new species of microsporidia sheds light on the evolution of extreme parasitism.</title>
        <authorList>
            <person name="Haag K.L."/>
            <person name="James T.Y."/>
            <person name="Larsson R."/>
            <person name="Schaer T.M."/>
            <person name="Refardt D."/>
            <person name="Pombert J.-F."/>
            <person name="Ebert D."/>
        </authorList>
    </citation>
    <scope>NUCLEOTIDE SEQUENCE [LARGE SCALE GENOMIC DNA]</scope>
    <source>
        <strain evidence="7 8">UGP3</strain>
        <tissue evidence="7">Spores</tissue>
    </source>
</reference>
<dbReference type="PROSITE" id="PS50296">
    <property type="entry name" value="SUI1"/>
    <property type="match status" value="1"/>
</dbReference>
<keyword evidence="8" id="KW-1185">Reference proteome</keyword>
<dbReference type="AlphaFoldDB" id="A0A098VTG2"/>
<name>A0A098VTG2_9MICR</name>
<dbReference type="InterPro" id="IPR046447">
    <property type="entry name" value="DENR_C"/>
</dbReference>
<proteinExistence type="inferred from homology"/>
<evidence type="ECO:0000313" key="7">
    <source>
        <dbReference type="EMBL" id="KGG52267.1"/>
    </source>
</evidence>
<feature type="region of interest" description="Disordered" evidence="5">
    <location>
        <begin position="1"/>
        <end position="20"/>
    </location>
</feature>
<dbReference type="EMBL" id="JMKJ01000106">
    <property type="protein sequence ID" value="KGG52267.1"/>
    <property type="molecule type" value="Genomic_DNA"/>
</dbReference>
<comment type="caution">
    <text evidence="7">The sequence shown here is derived from an EMBL/GenBank/DDBJ whole genome shotgun (WGS) entry which is preliminary data.</text>
</comment>
<dbReference type="PANTHER" id="PTHR12789">
    <property type="entry name" value="DENSITY-REGULATED PROTEIN HOMOLOG"/>
    <property type="match status" value="1"/>
</dbReference>
<dbReference type="OrthoDB" id="277199at2759"/>
<gene>
    <name evidence="7" type="ORF">DI09_196p10</name>
</gene>
<feature type="domain" description="SUI1" evidence="6">
    <location>
        <begin position="55"/>
        <end position="126"/>
    </location>
</feature>
<evidence type="ECO:0000256" key="2">
    <source>
        <dbReference type="ARBA" id="ARBA00011742"/>
    </source>
</evidence>
<accession>A0A098VTG2</accession>
<evidence type="ECO:0000256" key="1">
    <source>
        <dbReference type="ARBA" id="ARBA00007514"/>
    </source>
</evidence>
<dbReference type="GO" id="GO:0002188">
    <property type="term" value="P:translation reinitiation"/>
    <property type="evidence" value="ECO:0007669"/>
    <property type="project" value="TreeGrafter"/>
</dbReference>
<evidence type="ECO:0000256" key="3">
    <source>
        <dbReference type="ARBA" id="ARBA00020058"/>
    </source>
</evidence>
<dbReference type="RefSeq" id="XP_013238703.1">
    <property type="nucleotide sequence ID" value="XM_013383249.1"/>
</dbReference>
<feature type="coiled-coil region" evidence="4">
    <location>
        <begin position="33"/>
        <end position="63"/>
    </location>
</feature>
<dbReference type="GO" id="GO:0001731">
    <property type="term" value="P:formation of translation preinitiation complex"/>
    <property type="evidence" value="ECO:0007669"/>
    <property type="project" value="TreeGrafter"/>
</dbReference>
<dbReference type="VEuPathDB" id="MicrosporidiaDB:DI09_196p10"/>
<dbReference type="SUPFAM" id="SSF55159">
    <property type="entry name" value="eIF1-like"/>
    <property type="match status" value="1"/>
</dbReference>
<keyword evidence="4" id="KW-0175">Coiled coil</keyword>
<dbReference type="PANTHER" id="PTHR12789:SF0">
    <property type="entry name" value="DENSITY-REGULATED PROTEIN"/>
    <property type="match status" value="1"/>
</dbReference>
<dbReference type="InterPro" id="IPR001950">
    <property type="entry name" value="SUI1"/>
</dbReference>
<dbReference type="Gene3D" id="3.30.780.10">
    <property type="entry name" value="SUI1-like domain"/>
    <property type="match status" value="1"/>
</dbReference>
<evidence type="ECO:0000313" key="8">
    <source>
        <dbReference type="Proteomes" id="UP000029725"/>
    </source>
</evidence>
<dbReference type="Pfam" id="PF01253">
    <property type="entry name" value="SUI1"/>
    <property type="match status" value="1"/>
</dbReference>
<dbReference type="CDD" id="cd11607">
    <property type="entry name" value="DENR_C"/>
    <property type="match status" value="1"/>
</dbReference>
<dbReference type="GeneID" id="25258844"/>
<evidence type="ECO:0000256" key="5">
    <source>
        <dbReference type="SAM" id="MobiDB-lite"/>
    </source>
</evidence>
<evidence type="ECO:0000259" key="6">
    <source>
        <dbReference type="PROSITE" id="PS50296"/>
    </source>
</evidence>
<dbReference type="Proteomes" id="UP000029725">
    <property type="component" value="Unassembled WGS sequence"/>
</dbReference>
<evidence type="ECO:0000256" key="4">
    <source>
        <dbReference type="SAM" id="Coils"/>
    </source>
</evidence>
<protein>
    <recommendedName>
        <fullName evidence="3">Translation machinery-associated protein 22</fullName>
    </recommendedName>
</protein>